<dbReference type="KEGG" id="ccot:CCAX7_61900"/>
<dbReference type="GO" id="GO:0046872">
    <property type="term" value="F:metal ion binding"/>
    <property type="evidence" value="ECO:0007669"/>
    <property type="project" value="UniProtKB-KW"/>
</dbReference>
<dbReference type="InterPro" id="IPR038257">
    <property type="entry name" value="CRISPR-assoc_Cas3_HD_sf"/>
</dbReference>
<dbReference type="Pfam" id="PF00270">
    <property type="entry name" value="DEAD"/>
    <property type="match status" value="1"/>
</dbReference>
<dbReference type="Proteomes" id="UP000287394">
    <property type="component" value="Chromosome"/>
</dbReference>
<dbReference type="PANTHER" id="PTHR47959:SF16">
    <property type="entry name" value="CRISPR-ASSOCIATED NUCLEASE_HELICASE CAS3-RELATED"/>
    <property type="match status" value="1"/>
</dbReference>
<organism evidence="10 11">
    <name type="scientific">Capsulimonas corticalis</name>
    <dbReference type="NCBI Taxonomy" id="2219043"/>
    <lineage>
        <taxon>Bacteria</taxon>
        <taxon>Bacillati</taxon>
        <taxon>Armatimonadota</taxon>
        <taxon>Armatimonadia</taxon>
        <taxon>Capsulimonadales</taxon>
        <taxon>Capsulimonadaceae</taxon>
        <taxon>Capsulimonas</taxon>
    </lineage>
</organism>
<dbReference type="InterPro" id="IPR006483">
    <property type="entry name" value="CRISPR-assoc_Cas3_HD"/>
</dbReference>
<dbReference type="GO" id="GO:0051607">
    <property type="term" value="P:defense response to virus"/>
    <property type="evidence" value="ECO:0007669"/>
    <property type="project" value="UniProtKB-KW"/>
</dbReference>
<keyword evidence="5" id="KW-0547">Nucleotide-binding</keyword>
<dbReference type="EMBL" id="AP025739">
    <property type="protein sequence ID" value="BDI34139.1"/>
    <property type="molecule type" value="Genomic_DNA"/>
</dbReference>
<evidence type="ECO:0000256" key="7">
    <source>
        <dbReference type="ARBA" id="ARBA00022806"/>
    </source>
</evidence>
<evidence type="ECO:0000256" key="8">
    <source>
        <dbReference type="ARBA" id="ARBA00022840"/>
    </source>
</evidence>
<dbReference type="PROSITE" id="PS51192">
    <property type="entry name" value="HELICASE_ATP_BIND_1"/>
    <property type="match status" value="1"/>
</dbReference>
<dbReference type="Gene3D" id="3.40.50.300">
    <property type="entry name" value="P-loop containing nucleotide triphosphate hydrolases"/>
    <property type="match status" value="2"/>
</dbReference>
<dbReference type="GO" id="GO:0005829">
    <property type="term" value="C:cytosol"/>
    <property type="evidence" value="ECO:0007669"/>
    <property type="project" value="TreeGrafter"/>
</dbReference>
<dbReference type="SUPFAM" id="SSF52540">
    <property type="entry name" value="P-loop containing nucleoside triphosphate hydrolases"/>
    <property type="match status" value="1"/>
</dbReference>
<dbReference type="GO" id="GO:0003724">
    <property type="term" value="F:RNA helicase activity"/>
    <property type="evidence" value="ECO:0007669"/>
    <property type="project" value="TreeGrafter"/>
</dbReference>
<keyword evidence="7" id="KW-0347">Helicase</keyword>
<evidence type="ECO:0000256" key="5">
    <source>
        <dbReference type="ARBA" id="ARBA00022741"/>
    </source>
</evidence>
<dbReference type="CDD" id="cd09641">
    <property type="entry name" value="Cas3''_I"/>
    <property type="match status" value="1"/>
</dbReference>
<dbReference type="Pfam" id="PF22590">
    <property type="entry name" value="Cas3-like_C_2"/>
    <property type="match status" value="1"/>
</dbReference>
<dbReference type="OrthoDB" id="9810236at2"/>
<keyword evidence="4" id="KW-0479">Metal-binding</keyword>
<dbReference type="GO" id="GO:0005524">
    <property type="term" value="F:ATP binding"/>
    <property type="evidence" value="ECO:0007669"/>
    <property type="project" value="UniProtKB-KW"/>
</dbReference>
<dbReference type="PROSITE" id="PS51643">
    <property type="entry name" value="HD_CAS3"/>
    <property type="match status" value="1"/>
</dbReference>
<keyword evidence="8" id="KW-0067">ATP-binding</keyword>
<dbReference type="GO" id="GO:0004518">
    <property type="term" value="F:nuclease activity"/>
    <property type="evidence" value="ECO:0007669"/>
    <property type="project" value="UniProtKB-KW"/>
</dbReference>
<dbReference type="AlphaFoldDB" id="A0A402CWH6"/>
<dbReference type="InterPro" id="IPR011545">
    <property type="entry name" value="DEAD/DEAH_box_helicase_dom"/>
</dbReference>
<dbReference type="InterPro" id="IPR027417">
    <property type="entry name" value="P-loop_NTPase"/>
</dbReference>
<dbReference type="NCBIfam" id="TIGR01587">
    <property type="entry name" value="cas3_core"/>
    <property type="match status" value="1"/>
</dbReference>
<dbReference type="GO" id="GO:0016787">
    <property type="term" value="F:hydrolase activity"/>
    <property type="evidence" value="ECO:0007669"/>
    <property type="project" value="UniProtKB-KW"/>
</dbReference>
<proteinExistence type="inferred from homology"/>
<comment type="similarity">
    <text evidence="1">In the N-terminal section; belongs to the CRISPR-associated nuclease Cas3-HD family.</text>
</comment>
<keyword evidence="9" id="KW-0051">Antiviral defense</keyword>
<keyword evidence="3" id="KW-0540">Nuclease</keyword>
<evidence type="ECO:0000256" key="2">
    <source>
        <dbReference type="ARBA" id="ARBA00009046"/>
    </source>
</evidence>
<evidence type="ECO:0000313" key="10">
    <source>
        <dbReference type="EMBL" id="BDI34139.1"/>
    </source>
</evidence>
<dbReference type="RefSeq" id="WP_119321682.1">
    <property type="nucleotide sequence ID" value="NZ_AP025739.1"/>
</dbReference>
<dbReference type="InterPro" id="IPR006474">
    <property type="entry name" value="Helicase_Cas3_CRISPR-ass_core"/>
</dbReference>
<evidence type="ECO:0000256" key="4">
    <source>
        <dbReference type="ARBA" id="ARBA00022723"/>
    </source>
</evidence>
<dbReference type="InterPro" id="IPR014001">
    <property type="entry name" value="Helicase_ATP-bd"/>
</dbReference>
<sequence>MTYLAKPSGITLEVHVADLEAQCDVIFPNRSFTSEKYRRRTGGDLEALTRLAVKWHDEGKKCKPWQDACRRDYEYLQLTKKQGTVLRNAKIRHELASLEFIHKAGIALPDVVRVAIAAHHRKLSRRHEHRWGEERSEFGKFWKEFTAIADGFRIYEIERALETRYRYAGPRSLLQLADHRASAIEGGSPVAAIKPFEYNFPYNEKRGVQAKIEELKDEAFAILRAPTGSGKTDAALLWAKHKIEKGLADRLIIAMPTRFTASALASSNVKQLSQCGLYHSTAWLKPQSEDLDLARTLDSSVTVTTIDHLCISLTGTREDHHAIFFNLMNSCVVIDEADFYDDFTQHNIVALLRALRQFDVPVLLMSATAPDSARHLYSLSGFTVEKIHEDLTDYDRVRCHLTRLGKSSHPEDIASHLQRALDGEATIIYTNTVARAQEYYDWFQKSIRTEHNLRPEHVVLYHSRFLEHHKAQKEELLYQMLGREAWKQEAPPTGVAILTQIGELSVNISADLMISDLCPVDRLTQRAGRLARFYKDRVGELKEKRGELFIVDPYQDINDDSIFYPAPYGTYVMGSGWRIGEALSRSAELVVDGEYTAHRFVDLVNEVYPTISAIAPHVRDNCRELETCIVGNWLILPKAEAREDDDETKDWRSRDIAPQTKVYAEVNASGVESDGLLDAMTWNGFRRFQLDHGIECPQYRLDAAIKAGILNKDRDHVLLTVGEETIEIWTVPPARYCVETGLSLGDKKTS</sequence>
<dbReference type="Gene3D" id="1.10.3210.30">
    <property type="match status" value="1"/>
</dbReference>
<reference evidence="10 11" key="1">
    <citation type="journal article" date="2019" name="Int. J. Syst. Evol. Microbiol.">
        <title>Capsulimonas corticalis gen. nov., sp. nov., an aerobic capsulated bacterium, of a novel bacterial order, Capsulimonadales ord. nov., of the class Armatimonadia of the phylum Armatimonadetes.</title>
        <authorList>
            <person name="Li J."/>
            <person name="Kudo C."/>
            <person name="Tonouchi A."/>
        </authorList>
    </citation>
    <scope>NUCLEOTIDE SEQUENCE [LARGE SCALE GENOMIC DNA]</scope>
    <source>
        <strain evidence="10 11">AX-7</strain>
    </source>
</reference>
<keyword evidence="6" id="KW-0378">Hydrolase</keyword>
<dbReference type="InterPro" id="IPR050079">
    <property type="entry name" value="DEAD_box_RNA_helicase"/>
</dbReference>
<evidence type="ECO:0000256" key="9">
    <source>
        <dbReference type="ARBA" id="ARBA00023118"/>
    </source>
</evidence>
<keyword evidence="11" id="KW-1185">Reference proteome</keyword>
<dbReference type="InterPro" id="IPR054712">
    <property type="entry name" value="Cas3-like_dom"/>
</dbReference>
<evidence type="ECO:0000313" key="11">
    <source>
        <dbReference type="Proteomes" id="UP000287394"/>
    </source>
</evidence>
<dbReference type="PANTHER" id="PTHR47959">
    <property type="entry name" value="ATP-DEPENDENT RNA HELICASE RHLE-RELATED"/>
    <property type="match status" value="1"/>
</dbReference>
<protein>
    <submittedName>
        <fullName evidence="10">Uncharacterized protein</fullName>
    </submittedName>
</protein>
<gene>
    <name evidence="10" type="ORF">CCAX7_61900</name>
</gene>
<evidence type="ECO:0000256" key="3">
    <source>
        <dbReference type="ARBA" id="ARBA00022722"/>
    </source>
</evidence>
<comment type="similarity">
    <text evidence="2">In the central section; belongs to the CRISPR-associated helicase Cas3 family.</text>
</comment>
<dbReference type="SMART" id="SM00487">
    <property type="entry name" value="DEXDc"/>
    <property type="match status" value="1"/>
</dbReference>
<dbReference type="GO" id="GO:0003676">
    <property type="term" value="F:nucleic acid binding"/>
    <property type="evidence" value="ECO:0007669"/>
    <property type="project" value="InterPro"/>
</dbReference>
<accession>A0A402CWH6</accession>
<evidence type="ECO:0000256" key="1">
    <source>
        <dbReference type="ARBA" id="ARBA00006847"/>
    </source>
</evidence>
<name>A0A402CWH6_9BACT</name>
<evidence type="ECO:0000256" key="6">
    <source>
        <dbReference type="ARBA" id="ARBA00022801"/>
    </source>
</evidence>